<dbReference type="InterPro" id="IPR008662">
    <property type="entry name" value="TOIP1/2"/>
</dbReference>
<protein>
    <submittedName>
        <fullName evidence="14">Torsin-1A-interacting protein 1 isoform X1</fullName>
    </submittedName>
</protein>
<dbReference type="InterPro" id="IPR038599">
    <property type="entry name" value="LAP1C-like_C_sf"/>
</dbReference>
<evidence type="ECO:0000313" key="13">
    <source>
        <dbReference type="Proteomes" id="UP000008143"/>
    </source>
</evidence>
<evidence type="ECO:0000259" key="12">
    <source>
        <dbReference type="Pfam" id="PF05609"/>
    </source>
</evidence>
<evidence type="ECO:0000256" key="7">
    <source>
        <dbReference type="ARBA" id="ARBA00023180"/>
    </source>
</evidence>
<organism evidence="13 14">
    <name type="scientific">Xenopus tropicalis</name>
    <name type="common">Western clawed frog</name>
    <name type="synonym">Silurana tropicalis</name>
    <dbReference type="NCBI Taxonomy" id="8364"/>
    <lineage>
        <taxon>Eukaryota</taxon>
        <taxon>Metazoa</taxon>
        <taxon>Chordata</taxon>
        <taxon>Craniata</taxon>
        <taxon>Vertebrata</taxon>
        <taxon>Euteleostomi</taxon>
        <taxon>Amphibia</taxon>
        <taxon>Batrachia</taxon>
        <taxon>Anura</taxon>
        <taxon>Pipoidea</taxon>
        <taxon>Pipidae</taxon>
        <taxon>Xenopodinae</taxon>
        <taxon>Xenopus</taxon>
        <taxon>Silurana</taxon>
    </lineage>
</organism>
<evidence type="ECO:0000256" key="11">
    <source>
        <dbReference type="SAM" id="Phobius"/>
    </source>
</evidence>
<evidence type="ECO:0000256" key="4">
    <source>
        <dbReference type="ARBA" id="ARBA00022692"/>
    </source>
</evidence>
<feature type="transmembrane region" description="Helical" evidence="11">
    <location>
        <begin position="216"/>
        <end position="238"/>
    </location>
</feature>
<evidence type="ECO:0000256" key="3">
    <source>
        <dbReference type="ARBA" id="ARBA00022553"/>
    </source>
</evidence>
<feature type="compositionally biased region" description="Basic and acidic residues" evidence="10">
    <location>
        <begin position="191"/>
        <end position="210"/>
    </location>
</feature>
<dbReference type="KEGG" id="xtr:100216160"/>
<evidence type="ECO:0000256" key="5">
    <source>
        <dbReference type="ARBA" id="ARBA00022989"/>
    </source>
</evidence>
<evidence type="ECO:0000256" key="10">
    <source>
        <dbReference type="SAM" id="MobiDB-lite"/>
    </source>
</evidence>
<name>A0A8J0QSW5_XENTR</name>
<evidence type="ECO:0000256" key="2">
    <source>
        <dbReference type="ARBA" id="ARBA00007860"/>
    </source>
</evidence>
<dbReference type="PANTHER" id="PTHR18843">
    <property type="entry name" value="TORSIN-1A-INTERACTING PROTEIN"/>
    <property type="match status" value="1"/>
</dbReference>
<comment type="subcellular location">
    <subcellularLocation>
        <location evidence="9">Endomembrane system</location>
        <topology evidence="9">Single-pass membrane protein</topology>
    </subcellularLocation>
    <subcellularLocation>
        <location evidence="1">Nucleus envelope</location>
    </subcellularLocation>
</comment>
<evidence type="ECO:0000256" key="1">
    <source>
        <dbReference type="ARBA" id="ARBA00004259"/>
    </source>
</evidence>
<dbReference type="Pfam" id="PF05609">
    <property type="entry name" value="LAP1_C"/>
    <property type="match status" value="1"/>
</dbReference>
<dbReference type="InterPro" id="IPR046753">
    <property type="entry name" value="TOIP1/2_C"/>
</dbReference>
<proteinExistence type="inferred from homology"/>
<dbReference type="CTD" id="26092"/>
<reference evidence="14" key="1">
    <citation type="submission" date="2025-08" db="UniProtKB">
        <authorList>
            <consortium name="RefSeq"/>
        </authorList>
    </citation>
    <scope>IDENTIFICATION</scope>
    <source>
        <strain evidence="14">Nigerian</strain>
        <tissue evidence="14">Liver and blood</tissue>
    </source>
</reference>
<dbReference type="GO" id="GO:0005635">
    <property type="term" value="C:nuclear envelope"/>
    <property type="evidence" value="ECO:0007669"/>
    <property type="project" value="UniProtKB-SubCell"/>
</dbReference>
<evidence type="ECO:0000313" key="15">
    <source>
        <dbReference type="Xenbase" id="XB-GENE-954586"/>
    </source>
</evidence>
<dbReference type="PANTHER" id="PTHR18843:SF8">
    <property type="entry name" value="TORSIN-1A-INTERACTING PROTEIN 1 ISOFORM X1"/>
    <property type="match status" value="1"/>
</dbReference>
<dbReference type="Proteomes" id="UP000008143">
    <property type="component" value="Chromosome 4"/>
</dbReference>
<accession>A0A8J0QSW5</accession>
<keyword evidence="5 11" id="KW-1133">Transmembrane helix</keyword>
<sequence length="477" mass="53433">MSVHGGKTTNTDAYVSRNDEEEAPFLADMKLTRNSIRSSNRASIDQKAPDIAADENKVRKKTVKTRNQINLDNLPSDERKKPVTRSQTTQKDLSSDDDDHYKDDDDNDEESKQKHRISHSSKTSSTGDDDDDEDDDDKLKQRYLISGSSRILRSDVKKAGMGNQTNKKNLFSDDDDDLIGKRKNSPSSKTSNRDHKKAEKRNQTDKKDLSSDDTSWFSSVIKNIFLIVTLAVAVFLAAQYSQYGASRSRNNSNVLQQFQNHFNALKSSYASQSEDLWKRSRRSLELHLNKSEANTQPAIILLTAARDGKNILQCLSNQLARVYSASRNNSYMVISGANKTFHNSESAKLAIDNILTAGFQDTSSAAVLHQIESLHPGALLILYKYCDHENAAFKNVALVLTVLLEDSELEPQLSLTEIEEKVRDFINEKMVSSKNAESHSEMDVDKLSGVWSRISHTVLPVYPEDNFADCGGTEQGL</sequence>
<dbReference type="AlphaFoldDB" id="A0A8J0QSW5"/>
<dbReference type="GO" id="GO:0001671">
    <property type="term" value="F:ATPase activator activity"/>
    <property type="evidence" value="ECO:0007669"/>
    <property type="project" value="InterPro"/>
</dbReference>
<dbReference type="GeneID" id="100216160"/>
<dbReference type="OrthoDB" id="6258998at2759"/>
<keyword evidence="7" id="KW-0325">Glycoprotein</keyword>
<feature type="domain" description="Torsin-1A-interacting protein 1/2 AAA+ activator" evidence="12">
    <location>
        <begin position="250"/>
        <end position="467"/>
    </location>
</feature>
<feature type="region of interest" description="Disordered" evidence="10">
    <location>
        <begin position="1"/>
        <end position="136"/>
    </location>
</feature>
<evidence type="ECO:0000313" key="14">
    <source>
        <dbReference type="RefSeq" id="XP_002937005.2"/>
    </source>
</evidence>
<dbReference type="Xenbase" id="XB-GENE-954586">
    <property type="gene designation" value="tor1aip1"/>
</dbReference>
<keyword evidence="13" id="KW-1185">Reference proteome</keyword>
<evidence type="ECO:0000256" key="9">
    <source>
        <dbReference type="ARBA" id="ARBA00037847"/>
    </source>
</evidence>
<keyword evidence="4 11" id="KW-0812">Transmembrane</keyword>
<keyword evidence="6 11" id="KW-0472">Membrane</keyword>
<gene>
    <name evidence="14 15" type="primary">tor1aip1</name>
</gene>
<evidence type="ECO:0000256" key="6">
    <source>
        <dbReference type="ARBA" id="ARBA00023136"/>
    </source>
</evidence>
<dbReference type="Gene3D" id="3.40.50.12190">
    <property type="match status" value="1"/>
</dbReference>
<comment type="similarity">
    <text evidence="2">Belongs to the TOR1AIP family.</text>
</comment>
<keyword evidence="3" id="KW-0597">Phosphoprotein</keyword>
<evidence type="ECO:0000256" key="8">
    <source>
        <dbReference type="ARBA" id="ARBA00023242"/>
    </source>
</evidence>
<dbReference type="RefSeq" id="XP_002937005.2">
    <property type="nucleotide sequence ID" value="XM_002936959.5"/>
</dbReference>
<dbReference type="AGR" id="Xenbase:XB-GENE-954586"/>
<feature type="region of interest" description="Disordered" evidence="10">
    <location>
        <begin position="155"/>
        <end position="213"/>
    </location>
</feature>
<dbReference type="OMA" id="AFLAHFS"/>
<feature type="compositionally biased region" description="Low complexity" evidence="10">
    <location>
        <begin position="33"/>
        <end position="43"/>
    </location>
</feature>
<dbReference type="GO" id="GO:0016020">
    <property type="term" value="C:membrane"/>
    <property type="evidence" value="ECO:0000318"/>
    <property type="project" value="GO_Central"/>
</dbReference>
<keyword evidence="8" id="KW-0539">Nucleus</keyword>
<dbReference type="GO" id="GO:0061024">
    <property type="term" value="P:membrane organization"/>
    <property type="evidence" value="ECO:0000318"/>
    <property type="project" value="GO_Central"/>
</dbReference>
<feature type="compositionally biased region" description="Acidic residues" evidence="10">
    <location>
        <begin position="127"/>
        <end position="136"/>
    </location>
</feature>